<comment type="caution">
    <text evidence="2">The sequence shown here is derived from an EMBL/GenBank/DDBJ whole genome shotgun (WGS) entry which is preliminary data.</text>
</comment>
<protein>
    <submittedName>
        <fullName evidence="2">Uncharacterized protein</fullName>
    </submittedName>
</protein>
<feature type="transmembrane region" description="Helical" evidence="1">
    <location>
        <begin position="38"/>
        <end position="56"/>
    </location>
</feature>
<dbReference type="Proteomes" id="UP000234254">
    <property type="component" value="Unassembled WGS sequence"/>
</dbReference>
<evidence type="ECO:0000256" key="1">
    <source>
        <dbReference type="SAM" id="Phobius"/>
    </source>
</evidence>
<reference evidence="2" key="1">
    <citation type="submission" date="2016-12" db="EMBL/GenBank/DDBJ databases">
        <title>The genomes of Aspergillus section Nigri reveals drivers in fungal speciation.</title>
        <authorList>
            <consortium name="DOE Joint Genome Institute"/>
            <person name="Vesth T.C."/>
            <person name="Nybo J."/>
            <person name="Theobald S."/>
            <person name="Brandl J."/>
            <person name="Frisvad J.C."/>
            <person name="Nielsen K.F."/>
            <person name="Lyhne E.K."/>
            <person name="Kogle M.E."/>
            <person name="Kuo A."/>
            <person name="Riley R."/>
            <person name="Clum A."/>
            <person name="Nolan M."/>
            <person name="Lipzen A."/>
            <person name="Salamov A."/>
            <person name="Henrissat B."/>
            <person name="Wiebenga A."/>
            <person name="De vries R.P."/>
            <person name="Grigoriev I.V."/>
            <person name="Mortensen U.H."/>
            <person name="Andersen M.R."/>
            <person name="Baker S.E."/>
        </authorList>
    </citation>
    <scope>NUCLEOTIDE SEQUENCE</scope>
    <source>
        <strain evidence="2">IBT 28561</strain>
    </source>
</reference>
<organism evidence="2 3">
    <name type="scientific">Aspergillus campestris (strain IBT 28561)</name>
    <dbReference type="NCBI Taxonomy" id="1392248"/>
    <lineage>
        <taxon>Eukaryota</taxon>
        <taxon>Fungi</taxon>
        <taxon>Dikarya</taxon>
        <taxon>Ascomycota</taxon>
        <taxon>Pezizomycotina</taxon>
        <taxon>Eurotiomycetes</taxon>
        <taxon>Eurotiomycetidae</taxon>
        <taxon>Eurotiales</taxon>
        <taxon>Aspergillaceae</taxon>
        <taxon>Aspergillus</taxon>
        <taxon>Aspergillus subgen. Circumdati</taxon>
    </lineage>
</organism>
<evidence type="ECO:0000313" key="3">
    <source>
        <dbReference type="Proteomes" id="UP000234254"/>
    </source>
</evidence>
<gene>
    <name evidence="2" type="ORF">P168DRAFT_287290</name>
</gene>
<keyword evidence="1" id="KW-0812">Transmembrane</keyword>
<sequence>MYRMKAYVARREYSSEYSTVYCKQYIPKSILLNLSHRSCGFAFIVIMTSMLVFAFATKSWKWHSDYFGRSNVGRLH</sequence>
<dbReference type="EMBL" id="MSFM01000001">
    <property type="protein sequence ID" value="PKY09222.1"/>
    <property type="molecule type" value="Genomic_DNA"/>
</dbReference>
<keyword evidence="1" id="KW-1133">Transmembrane helix</keyword>
<dbReference type="RefSeq" id="XP_024697816.1">
    <property type="nucleotide sequence ID" value="XM_024836543.1"/>
</dbReference>
<accession>A0A2I1DH67</accession>
<keyword evidence="1" id="KW-0472">Membrane</keyword>
<feature type="non-terminal residue" evidence="2">
    <location>
        <position position="76"/>
    </location>
</feature>
<keyword evidence="3" id="KW-1185">Reference proteome</keyword>
<name>A0A2I1DH67_ASPC2</name>
<dbReference type="VEuPathDB" id="FungiDB:P168DRAFT_287290"/>
<dbReference type="AlphaFoldDB" id="A0A2I1DH67"/>
<dbReference type="GeneID" id="36544067"/>
<proteinExistence type="predicted"/>
<evidence type="ECO:0000313" key="2">
    <source>
        <dbReference type="EMBL" id="PKY09222.1"/>
    </source>
</evidence>